<dbReference type="InterPro" id="IPR006186">
    <property type="entry name" value="Ser/Thr-sp_prot-phosphatase"/>
</dbReference>
<comment type="caution">
    <text evidence="2">The sequence shown here is derived from an EMBL/GenBank/DDBJ whole genome shotgun (WGS) entry which is preliminary data.</text>
</comment>
<keyword evidence="2" id="KW-0378">Hydrolase</keyword>
<dbReference type="SUPFAM" id="SSF52540">
    <property type="entry name" value="P-loop containing nucleoside triphosphate hydrolases"/>
    <property type="match status" value="1"/>
</dbReference>
<dbReference type="PRINTS" id="PR00114">
    <property type="entry name" value="STPHPHTASE"/>
</dbReference>
<dbReference type="Pfam" id="PF13671">
    <property type="entry name" value="AAA_33"/>
    <property type="match status" value="1"/>
</dbReference>
<dbReference type="PANTHER" id="PTHR42850:SF7">
    <property type="entry name" value="BIS(5'-NUCLEOSYL)-TETRAPHOSPHATASE PRPE [ASYMMETRICAL]"/>
    <property type="match status" value="1"/>
</dbReference>
<evidence type="ECO:0000313" key="2">
    <source>
        <dbReference type="EMBL" id="NQE38404.1"/>
    </source>
</evidence>
<dbReference type="SUPFAM" id="SSF56300">
    <property type="entry name" value="Metallo-dependent phosphatases"/>
    <property type="match status" value="1"/>
</dbReference>
<dbReference type="InterPro" id="IPR029052">
    <property type="entry name" value="Metallo-depent_PP-like"/>
</dbReference>
<dbReference type="NCBIfam" id="TIGR04075">
    <property type="entry name" value="bacter_Pnkp"/>
    <property type="match status" value="1"/>
</dbReference>
<dbReference type="InterPro" id="IPR041780">
    <property type="entry name" value="MPP_PrpE-like"/>
</dbReference>
<dbReference type="EC" id="3.6.1.17" evidence="2"/>
<proteinExistence type="predicted"/>
<dbReference type="EMBL" id="SRRZ01000217">
    <property type="protein sequence ID" value="NQE38404.1"/>
    <property type="molecule type" value="Genomic_DNA"/>
</dbReference>
<dbReference type="Gene3D" id="3.40.50.300">
    <property type="entry name" value="P-loop containing nucleotide triphosphate hydrolases"/>
    <property type="match status" value="1"/>
</dbReference>
<dbReference type="CDD" id="cd07423">
    <property type="entry name" value="MPP_Prp_like"/>
    <property type="match status" value="1"/>
</dbReference>
<accession>A0ABX2D6X8</accession>
<keyword evidence="3" id="KW-1185">Reference proteome</keyword>
<dbReference type="Pfam" id="PF00149">
    <property type="entry name" value="Metallophos"/>
    <property type="match status" value="1"/>
</dbReference>
<sequence length="509" mass="56652">MKITFPELSLVVLIGASGSGKSTFARQHFLPTEIISSDYCRGLVSDDENNQAATADAFEVLHLIAAKRLGAGKLTVIDATNVQPESRKPLLELARKYHCFLVAIVLDLPEKLCGDRNQQRPDRNFGNHVIRRHVQNLKRSLKSLDREGFRYVYVLRSPEEIDAVEVERQPLWNNRKGDSGPFDIIGDVHGCCDELEQLLQQLGYQIIEKSSESDLGNFPTYAHPEGRKAVFLGDLVDRGPRILDTLKLVRNMVLAETALCVPGNHDIKLLRKLNGKNVKINHGLEQTLAEIAALPDELRESAVREIRQFLDSLIGHYVLDGGKLVVAHAGMKAEFQGRASGRIRDFALYGETTGEIDEFGLPVRYNWAAEYRGQAAVVYGHTPVPETEWLNNTVDIDTGCVFGGKLTALRYPEREFVSVPAARIYCEPAKPIAFQYGQTPLNNRDMNSPVINSGLATGNLTAQQQFDDVLDISDVLGKRIISTRLQRNITIKEENAIGSPELTVIFLSN</sequence>
<dbReference type="InterPro" id="IPR050126">
    <property type="entry name" value="Ap4A_hydrolase"/>
</dbReference>
<dbReference type="Proteomes" id="UP000702425">
    <property type="component" value="Unassembled WGS sequence"/>
</dbReference>
<reference evidence="2 3" key="1">
    <citation type="journal article" date="2020" name="Sci. Rep.">
        <title>A novel cyanobacterial geosmin producer, revising GeoA distribution and dispersion patterns in Bacteria.</title>
        <authorList>
            <person name="Churro C."/>
            <person name="Semedo-Aguiar A.P."/>
            <person name="Silva A.D."/>
            <person name="Pereira-Leal J.B."/>
            <person name="Leite R.B."/>
        </authorList>
    </citation>
    <scope>NUCLEOTIDE SEQUENCE [LARGE SCALE GENOMIC DNA]</scope>
    <source>
        <strain evidence="2 3">IPMA8</strain>
    </source>
</reference>
<name>A0ABX2D6X8_9CYAN</name>
<evidence type="ECO:0000313" key="3">
    <source>
        <dbReference type="Proteomes" id="UP000702425"/>
    </source>
</evidence>
<dbReference type="InterPro" id="IPR004843">
    <property type="entry name" value="Calcineurin-like_PHP"/>
</dbReference>
<protein>
    <submittedName>
        <fullName evidence="2">Bis(5'-nucleosyl)-tetraphosphatase PrpE [asymmetrical]</fullName>
        <ecNumber evidence="2">3.6.1.17</ecNumber>
    </submittedName>
</protein>
<evidence type="ECO:0000259" key="1">
    <source>
        <dbReference type="Pfam" id="PF00149"/>
    </source>
</evidence>
<dbReference type="InterPro" id="IPR024028">
    <property type="entry name" value="PNKP_bac"/>
</dbReference>
<dbReference type="RefSeq" id="WP_246277069.1">
    <property type="nucleotide sequence ID" value="NZ_CAWPPK010000132.1"/>
</dbReference>
<dbReference type="PANTHER" id="PTHR42850">
    <property type="entry name" value="METALLOPHOSPHOESTERASE"/>
    <property type="match status" value="1"/>
</dbReference>
<dbReference type="Gene3D" id="3.60.21.10">
    <property type="match status" value="1"/>
</dbReference>
<feature type="domain" description="Calcineurin-like phosphoesterase" evidence="1">
    <location>
        <begin position="181"/>
        <end position="385"/>
    </location>
</feature>
<dbReference type="GO" id="GO:0004081">
    <property type="term" value="F:bis(5'-nucleosyl)-tetraphosphatase (asymmetrical) activity"/>
    <property type="evidence" value="ECO:0007669"/>
    <property type="project" value="UniProtKB-EC"/>
</dbReference>
<dbReference type="InterPro" id="IPR027417">
    <property type="entry name" value="P-loop_NTPase"/>
</dbReference>
<gene>
    <name evidence="2" type="primary">prpE</name>
    <name evidence="2" type="ORF">E5S67_06189</name>
</gene>
<organism evidence="2 3">
    <name type="scientific">Microcoleus asticus IPMA8</name>
    <dbReference type="NCBI Taxonomy" id="2563858"/>
    <lineage>
        <taxon>Bacteria</taxon>
        <taxon>Bacillati</taxon>
        <taxon>Cyanobacteriota</taxon>
        <taxon>Cyanophyceae</taxon>
        <taxon>Oscillatoriophycideae</taxon>
        <taxon>Oscillatoriales</taxon>
        <taxon>Microcoleaceae</taxon>
        <taxon>Microcoleus</taxon>
        <taxon>Microcoleus asticus</taxon>
    </lineage>
</organism>